<dbReference type="InterPro" id="IPR031127">
    <property type="entry name" value="E3_UB_ligase_RBR"/>
</dbReference>
<dbReference type="InterPro" id="IPR006642">
    <property type="entry name" value="Rad18_UBZ4"/>
</dbReference>
<organism evidence="21">
    <name type="scientific">Arcella intermedia</name>
    <dbReference type="NCBI Taxonomy" id="1963864"/>
    <lineage>
        <taxon>Eukaryota</taxon>
        <taxon>Amoebozoa</taxon>
        <taxon>Tubulinea</taxon>
        <taxon>Elardia</taxon>
        <taxon>Arcellinida</taxon>
        <taxon>Sphaerothecina</taxon>
        <taxon>Arcellidae</taxon>
        <taxon>Arcella</taxon>
    </lineage>
</organism>
<evidence type="ECO:0000256" key="8">
    <source>
        <dbReference type="ARBA" id="ARBA00022737"/>
    </source>
</evidence>
<evidence type="ECO:0000256" key="6">
    <source>
        <dbReference type="ARBA" id="ARBA00022692"/>
    </source>
</evidence>
<keyword evidence="13" id="KW-1133">Transmembrane helix</keyword>
<comment type="subcellular location">
    <subcellularLocation>
        <location evidence="2">Membrane</location>
        <topology evidence="2">Single-pass membrane protein</topology>
    </subcellularLocation>
</comment>
<reference evidence="21" key="1">
    <citation type="journal article" date="2020" name="J. Eukaryot. Microbiol.">
        <title>De novo Sequencing, Assembly and Annotation of the Transcriptome for the Free-Living Testate Amoeba Arcella intermedia.</title>
        <authorList>
            <person name="Ribeiro G.M."/>
            <person name="Porfirio-Sousa A.L."/>
            <person name="Maurer-Alcala X.X."/>
            <person name="Katz L.A."/>
            <person name="Lahr D.J.G."/>
        </authorList>
    </citation>
    <scope>NUCLEOTIDE SEQUENCE</scope>
</reference>
<keyword evidence="10 16" id="KW-0863">Zinc-finger</keyword>
<dbReference type="PROSITE" id="PS51873">
    <property type="entry name" value="TRIAD"/>
    <property type="match status" value="1"/>
</dbReference>
<dbReference type="InterPro" id="IPR018957">
    <property type="entry name" value="Znf_C3HC4_RING-type"/>
</dbReference>
<dbReference type="Gene3D" id="1.20.120.1750">
    <property type="match status" value="1"/>
</dbReference>
<comment type="pathway">
    <text evidence="3">Protein modification; protein ubiquitination.</text>
</comment>
<dbReference type="GO" id="GO:0031090">
    <property type="term" value="C:organelle membrane"/>
    <property type="evidence" value="ECO:0007669"/>
    <property type="project" value="UniProtKB-ARBA"/>
</dbReference>
<dbReference type="InterPro" id="IPR001841">
    <property type="entry name" value="Znf_RING"/>
</dbReference>
<dbReference type="EMBL" id="GIBP01003116">
    <property type="protein sequence ID" value="NDV32085.1"/>
    <property type="molecule type" value="Transcribed_RNA"/>
</dbReference>
<dbReference type="EC" id="2.3.2.31" evidence="4"/>
<keyword evidence="12" id="KW-0862">Zinc</keyword>
<keyword evidence="14" id="KW-0472">Membrane</keyword>
<evidence type="ECO:0000256" key="2">
    <source>
        <dbReference type="ARBA" id="ARBA00004167"/>
    </source>
</evidence>
<evidence type="ECO:0000256" key="17">
    <source>
        <dbReference type="PROSITE-ProRule" id="PRU01256"/>
    </source>
</evidence>
<dbReference type="GO" id="GO:0005737">
    <property type="term" value="C:cytoplasm"/>
    <property type="evidence" value="ECO:0007669"/>
    <property type="project" value="UniProtKB-ARBA"/>
</dbReference>
<accession>A0A6B2L571</accession>
<dbReference type="Pfam" id="PF22605">
    <property type="entry name" value="IBR_2"/>
    <property type="match status" value="1"/>
</dbReference>
<evidence type="ECO:0000256" key="4">
    <source>
        <dbReference type="ARBA" id="ARBA00012251"/>
    </source>
</evidence>
<dbReference type="PANTHER" id="PTHR11685">
    <property type="entry name" value="RBR FAMILY RING FINGER AND IBR DOMAIN-CONTAINING"/>
    <property type="match status" value="1"/>
</dbReference>
<dbReference type="InterPro" id="IPR013083">
    <property type="entry name" value="Znf_RING/FYVE/PHD"/>
</dbReference>
<dbReference type="GO" id="GO:0008270">
    <property type="term" value="F:zinc ion binding"/>
    <property type="evidence" value="ECO:0007669"/>
    <property type="project" value="UniProtKB-KW"/>
</dbReference>
<dbReference type="SMART" id="SM00647">
    <property type="entry name" value="IBR"/>
    <property type="match status" value="2"/>
</dbReference>
<evidence type="ECO:0000259" key="20">
    <source>
        <dbReference type="PROSITE" id="PS51908"/>
    </source>
</evidence>
<dbReference type="GO" id="GO:0006281">
    <property type="term" value="P:DNA repair"/>
    <property type="evidence" value="ECO:0007669"/>
    <property type="project" value="UniProtKB-KW"/>
</dbReference>
<keyword evidence="5" id="KW-0808">Transferase</keyword>
<feature type="domain" description="UBZ4-type" evidence="20">
    <location>
        <begin position="39"/>
        <end position="66"/>
    </location>
</feature>
<dbReference type="PROSITE" id="PS51908">
    <property type="entry name" value="ZF_UBZ4"/>
    <property type="match status" value="1"/>
</dbReference>
<sequence length="405" mass="46252">MKRISLIDQSSSDLKRYVKFKMDPGQAPREEEINFMDDTSQCPICFGKFPNSEILQHVDSCLESLEDNPQPLEMQNTNSVTPSKADQYDPVNKTSFRCPICYEEIPKGSGYIYQQCGHQYCGDCLNGYYTELITNGKVNEVKCPDPSCLIECTYEDIQFIVSQELLLKYVEFKRNAMVNADPEMRWCSNPAGCGNAFKRTDPTSLKMVCGQCNYQFCFDCKEEFHGTKSCEEFRVWKLASSRVDIRFYLWQKLNTKPCPSCKAPIQKHGGCNHMVCESCKFEFCWQCLKEYESGHYEDSWCTQYGKSAGLVYAKAIGLTLLSTALPFINFDSSSWDSSSDDETLGERLGEVGEALGEKMTSVKEEMGEKLTEVKEEMGEKISVVKEDLSEKIEETMVRIKSLWQK</sequence>
<evidence type="ECO:0000256" key="9">
    <source>
        <dbReference type="ARBA" id="ARBA00022763"/>
    </source>
</evidence>
<keyword evidence="11" id="KW-0833">Ubl conjugation pathway</keyword>
<dbReference type="PROSITE" id="PS50089">
    <property type="entry name" value="ZF_RING_2"/>
    <property type="match status" value="1"/>
</dbReference>
<evidence type="ECO:0000256" key="12">
    <source>
        <dbReference type="ARBA" id="ARBA00022833"/>
    </source>
</evidence>
<dbReference type="GO" id="GO:0061630">
    <property type="term" value="F:ubiquitin protein ligase activity"/>
    <property type="evidence" value="ECO:0007669"/>
    <property type="project" value="UniProtKB-EC"/>
</dbReference>
<evidence type="ECO:0000256" key="7">
    <source>
        <dbReference type="ARBA" id="ARBA00022723"/>
    </source>
</evidence>
<dbReference type="InterPro" id="IPR017907">
    <property type="entry name" value="Znf_RING_CS"/>
</dbReference>
<dbReference type="InterPro" id="IPR044066">
    <property type="entry name" value="TRIAD_supradom"/>
</dbReference>
<evidence type="ECO:0000256" key="11">
    <source>
        <dbReference type="ARBA" id="ARBA00022786"/>
    </source>
</evidence>
<evidence type="ECO:0000256" key="5">
    <source>
        <dbReference type="ARBA" id="ARBA00022679"/>
    </source>
</evidence>
<dbReference type="InterPro" id="IPR054694">
    <property type="entry name" value="Parkin-like_IBR"/>
</dbReference>
<keyword evidence="6" id="KW-0812">Transmembrane</keyword>
<dbReference type="Pfam" id="PF00097">
    <property type="entry name" value="zf-C3HC4"/>
    <property type="match status" value="1"/>
</dbReference>
<dbReference type="SUPFAM" id="SSF57850">
    <property type="entry name" value="RING/U-box"/>
    <property type="match status" value="3"/>
</dbReference>
<comment type="catalytic activity">
    <reaction evidence="1">
        <text>[E2 ubiquitin-conjugating enzyme]-S-ubiquitinyl-L-cysteine + [acceptor protein]-L-lysine = [E2 ubiquitin-conjugating enzyme]-L-cysteine + [acceptor protein]-N(6)-ubiquitinyl-L-lysine.</text>
        <dbReference type="EC" id="2.3.2.31"/>
    </reaction>
</comment>
<evidence type="ECO:0000256" key="14">
    <source>
        <dbReference type="ARBA" id="ARBA00023136"/>
    </source>
</evidence>
<evidence type="ECO:0000259" key="18">
    <source>
        <dbReference type="PROSITE" id="PS50089"/>
    </source>
</evidence>
<evidence type="ECO:0000259" key="19">
    <source>
        <dbReference type="PROSITE" id="PS51873"/>
    </source>
</evidence>
<dbReference type="AlphaFoldDB" id="A0A6B2L571"/>
<dbReference type="SMART" id="SM00184">
    <property type="entry name" value="RING"/>
    <property type="match status" value="2"/>
</dbReference>
<keyword evidence="15 17" id="KW-0234">DNA repair</keyword>
<dbReference type="GO" id="GO:0016567">
    <property type="term" value="P:protein ubiquitination"/>
    <property type="evidence" value="ECO:0007669"/>
    <property type="project" value="InterPro"/>
</dbReference>
<keyword evidence="8" id="KW-0677">Repeat</keyword>
<feature type="domain" description="RING-type" evidence="19">
    <location>
        <begin position="94"/>
        <end position="305"/>
    </location>
</feature>
<dbReference type="InterPro" id="IPR002867">
    <property type="entry name" value="IBR_dom"/>
</dbReference>
<dbReference type="FunFam" id="3.30.40.10:FF:000051">
    <property type="entry name" value="RBR-type E3 ubiquitin transferase"/>
    <property type="match status" value="1"/>
</dbReference>
<evidence type="ECO:0000256" key="1">
    <source>
        <dbReference type="ARBA" id="ARBA00001798"/>
    </source>
</evidence>
<keyword evidence="9 17" id="KW-0227">DNA damage</keyword>
<protein>
    <recommendedName>
        <fullName evidence="4">RBR-type E3 ubiquitin transferase</fullName>
        <ecNumber evidence="4">2.3.2.31</ecNumber>
    </recommendedName>
</protein>
<keyword evidence="7" id="KW-0479">Metal-binding</keyword>
<dbReference type="GO" id="GO:0003677">
    <property type="term" value="F:DNA binding"/>
    <property type="evidence" value="ECO:0007669"/>
    <property type="project" value="InterPro"/>
</dbReference>
<evidence type="ECO:0000256" key="16">
    <source>
        <dbReference type="PROSITE-ProRule" id="PRU00175"/>
    </source>
</evidence>
<dbReference type="Pfam" id="PF01485">
    <property type="entry name" value="IBR"/>
    <property type="match status" value="1"/>
</dbReference>
<dbReference type="Gene3D" id="3.30.160.60">
    <property type="entry name" value="Classic Zinc Finger"/>
    <property type="match status" value="1"/>
</dbReference>
<name>A0A6B2L571_9EUKA</name>
<evidence type="ECO:0000313" key="21">
    <source>
        <dbReference type="EMBL" id="NDV32085.1"/>
    </source>
</evidence>
<proteinExistence type="predicted"/>
<evidence type="ECO:0000256" key="10">
    <source>
        <dbReference type="ARBA" id="ARBA00022771"/>
    </source>
</evidence>
<dbReference type="PROSITE" id="PS00518">
    <property type="entry name" value="ZF_RING_1"/>
    <property type="match status" value="1"/>
</dbReference>
<feature type="domain" description="RING-type" evidence="18">
    <location>
        <begin position="98"/>
        <end position="144"/>
    </location>
</feature>
<evidence type="ECO:0000256" key="3">
    <source>
        <dbReference type="ARBA" id="ARBA00004906"/>
    </source>
</evidence>
<evidence type="ECO:0000256" key="13">
    <source>
        <dbReference type="ARBA" id="ARBA00022989"/>
    </source>
</evidence>
<dbReference type="Gene3D" id="3.30.40.10">
    <property type="entry name" value="Zinc/RING finger domain, C3HC4 (zinc finger)"/>
    <property type="match status" value="1"/>
</dbReference>
<evidence type="ECO:0000256" key="15">
    <source>
        <dbReference type="ARBA" id="ARBA00023204"/>
    </source>
</evidence>